<protein>
    <submittedName>
        <fullName evidence="2">Uncharacterized protein</fullName>
    </submittedName>
</protein>
<sequence length="63" mass="6568">MKKLYRDIAGYVIMFVGLSLIIFAGYASAEDRLSSGARVATASVAGLGGGVLTFVVSRRLLAS</sequence>
<keyword evidence="3" id="KW-1185">Reference proteome</keyword>
<dbReference type="Proteomes" id="UP001374803">
    <property type="component" value="Chromosome"/>
</dbReference>
<reference evidence="2" key="1">
    <citation type="submission" date="2021-12" db="EMBL/GenBank/DDBJ databases">
        <title>Discovery of the Pendulisporaceae a myxobacterial family with distinct sporulation behavior and unique specialized metabolism.</title>
        <authorList>
            <person name="Garcia R."/>
            <person name="Popoff A."/>
            <person name="Bader C.D."/>
            <person name="Loehr J."/>
            <person name="Walesch S."/>
            <person name="Walt C."/>
            <person name="Boldt J."/>
            <person name="Bunk B."/>
            <person name="Haeckl F.J.F.P.J."/>
            <person name="Gunesch A.P."/>
            <person name="Birkelbach J."/>
            <person name="Nuebel U."/>
            <person name="Pietschmann T."/>
            <person name="Bach T."/>
            <person name="Mueller R."/>
        </authorList>
    </citation>
    <scope>NUCLEOTIDE SEQUENCE</scope>
    <source>
        <strain evidence="2">MSr11367</strain>
    </source>
</reference>
<dbReference type="EMBL" id="CP089983">
    <property type="protein sequence ID" value="WXB08344.1"/>
    <property type="molecule type" value="Genomic_DNA"/>
</dbReference>
<dbReference type="RefSeq" id="WP_394838018.1">
    <property type="nucleotide sequence ID" value="NZ_CP089929.1"/>
</dbReference>
<keyword evidence="1" id="KW-0812">Transmembrane</keyword>
<feature type="transmembrane region" description="Helical" evidence="1">
    <location>
        <begin position="35"/>
        <end position="56"/>
    </location>
</feature>
<proteinExistence type="predicted"/>
<accession>A0ABZ2LBS1</accession>
<keyword evidence="1" id="KW-1133">Transmembrane helix</keyword>
<evidence type="ECO:0000256" key="1">
    <source>
        <dbReference type="SAM" id="Phobius"/>
    </source>
</evidence>
<gene>
    <name evidence="2" type="ORF">LVJ94_13995</name>
</gene>
<evidence type="ECO:0000313" key="2">
    <source>
        <dbReference type="EMBL" id="WXB08344.1"/>
    </source>
</evidence>
<evidence type="ECO:0000313" key="3">
    <source>
        <dbReference type="Proteomes" id="UP001374803"/>
    </source>
</evidence>
<name>A0ABZ2LBS1_9BACT</name>
<organism evidence="2 3">
    <name type="scientific">Pendulispora rubella</name>
    <dbReference type="NCBI Taxonomy" id="2741070"/>
    <lineage>
        <taxon>Bacteria</taxon>
        <taxon>Pseudomonadati</taxon>
        <taxon>Myxococcota</taxon>
        <taxon>Myxococcia</taxon>
        <taxon>Myxococcales</taxon>
        <taxon>Sorangiineae</taxon>
        <taxon>Pendulisporaceae</taxon>
        <taxon>Pendulispora</taxon>
    </lineage>
</organism>
<feature type="transmembrane region" description="Helical" evidence="1">
    <location>
        <begin position="9"/>
        <end position="29"/>
    </location>
</feature>
<keyword evidence="1" id="KW-0472">Membrane</keyword>